<feature type="compositionally biased region" description="Basic and acidic residues" evidence="1">
    <location>
        <begin position="192"/>
        <end position="207"/>
    </location>
</feature>
<dbReference type="InParanoid" id="A0A316VYX3"/>
<gene>
    <name evidence="2" type="ORF">IE81DRAFT_330782</name>
</gene>
<evidence type="ECO:0000256" key="1">
    <source>
        <dbReference type="SAM" id="MobiDB-lite"/>
    </source>
</evidence>
<proteinExistence type="predicted"/>
<evidence type="ECO:0000313" key="3">
    <source>
        <dbReference type="Proteomes" id="UP000245783"/>
    </source>
</evidence>
<feature type="compositionally biased region" description="Polar residues" evidence="1">
    <location>
        <begin position="105"/>
        <end position="124"/>
    </location>
</feature>
<name>A0A316VYX3_9BASI</name>
<protein>
    <submittedName>
        <fullName evidence="2">Uncharacterized protein</fullName>
    </submittedName>
</protein>
<dbReference type="OrthoDB" id="10559186at2759"/>
<feature type="region of interest" description="Disordered" evidence="1">
    <location>
        <begin position="86"/>
        <end position="138"/>
    </location>
</feature>
<feature type="compositionally biased region" description="Low complexity" evidence="1">
    <location>
        <begin position="259"/>
        <end position="277"/>
    </location>
</feature>
<dbReference type="AlphaFoldDB" id="A0A316VYX3"/>
<organism evidence="2 3">
    <name type="scientific">Ceraceosorus guamensis</name>
    <dbReference type="NCBI Taxonomy" id="1522189"/>
    <lineage>
        <taxon>Eukaryota</taxon>
        <taxon>Fungi</taxon>
        <taxon>Dikarya</taxon>
        <taxon>Basidiomycota</taxon>
        <taxon>Ustilaginomycotina</taxon>
        <taxon>Exobasidiomycetes</taxon>
        <taxon>Ceraceosorales</taxon>
        <taxon>Ceraceosoraceae</taxon>
        <taxon>Ceraceosorus</taxon>
    </lineage>
</organism>
<evidence type="ECO:0000313" key="2">
    <source>
        <dbReference type="EMBL" id="PWN41593.1"/>
    </source>
</evidence>
<feature type="compositionally biased region" description="Acidic residues" evidence="1">
    <location>
        <begin position="283"/>
        <end position="293"/>
    </location>
</feature>
<feature type="region of interest" description="Disordered" evidence="1">
    <location>
        <begin position="192"/>
        <end position="218"/>
    </location>
</feature>
<dbReference type="Proteomes" id="UP000245783">
    <property type="component" value="Unassembled WGS sequence"/>
</dbReference>
<keyword evidence="3" id="KW-1185">Reference proteome</keyword>
<accession>A0A316VYX3</accession>
<reference evidence="2 3" key="1">
    <citation type="journal article" date="2018" name="Mol. Biol. Evol.">
        <title>Broad Genomic Sampling Reveals a Smut Pathogenic Ancestry of the Fungal Clade Ustilaginomycotina.</title>
        <authorList>
            <person name="Kijpornyongpan T."/>
            <person name="Mondo S.J."/>
            <person name="Barry K."/>
            <person name="Sandor L."/>
            <person name="Lee J."/>
            <person name="Lipzen A."/>
            <person name="Pangilinan J."/>
            <person name="LaButti K."/>
            <person name="Hainaut M."/>
            <person name="Henrissat B."/>
            <person name="Grigoriev I.V."/>
            <person name="Spatafora J.W."/>
            <person name="Aime M.C."/>
        </authorList>
    </citation>
    <scope>NUCLEOTIDE SEQUENCE [LARGE SCALE GENOMIC DNA]</scope>
    <source>
        <strain evidence="2 3">MCA 4658</strain>
    </source>
</reference>
<sequence>MDRGSAYSVSTGVSMELLTMEELDHEPKTYDKKQEYLAHLRWRIPDHIQRETQGAPSPSQDQLLSTFLASGGIKLGLAMSSHWGVQLDTPTPHKPQPHVHGDPSSRGTPSTSAANAVTGQSQGEMSVDGKTEPDSNSLEQFSGKFLTRLMHCESFDANCKQPQAPLQNPMCPLQRKVLFTKLLEEERKAMEKHTKEIKKDQVQRETAEVPSGHSPHFEDQLLHSFSADGNLNQGLAIGSSWGVHLTSPSPHAPQRHIHGGSSRADTSGTSDASAATGQVEGEVIIDGETEPDSDSLRHVSGKFSDMSVERRQALIPLKDNEKKA</sequence>
<feature type="region of interest" description="Disordered" evidence="1">
    <location>
        <begin position="246"/>
        <end position="304"/>
    </location>
</feature>
<dbReference type="EMBL" id="KZ819390">
    <property type="protein sequence ID" value="PWN41593.1"/>
    <property type="molecule type" value="Genomic_DNA"/>
</dbReference>
<dbReference type="RefSeq" id="XP_025368753.1">
    <property type="nucleotide sequence ID" value="XM_025515203.1"/>
</dbReference>
<dbReference type="GeneID" id="37037073"/>